<dbReference type="InterPro" id="IPR013785">
    <property type="entry name" value="Aldolase_TIM"/>
</dbReference>
<dbReference type="InterPro" id="IPR002220">
    <property type="entry name" value="DapA-like"/>
</dbReference>
<accession>A0A1T3NRL9</accession>
<organism evidence="6 7">
    <name type="scientific">Embleya scabrispora</name>
    <dbReference type="NCBI Taxonomy" id="159449"/>
    <lineage>
        <taxon>Bacteria</taxon>
        <taxon>Bacillati</taxon>
        <taxon>Actinomycetota</taxon>
        <taxon>Actinomycetes</taxon>
        <taxon>Kitasatosporales</taxon>
        <taxon>Streptomycetaceae</taxon>
        <taxon>Embleya</taxon>
    </lineage>
</organism>
<dbReference type="AlphaFoldDB" id="A0A1T3NRL9"/>
<dbReference type="PRINTS" id="PR00146">
    <property type="entry name" value="DHPICSNTHASE"/>
</dbReference>
<evidence type="ECO:0000313" key="7">
    <source>
        <dbReference type="Proteomes" id="UP000190037"/>
    </source>
</evidence>
<dbReference type="PANTHER" id="PTHR12128:SF66">
    <property type="entry name" value="4-HYDROXY-2-OXOGLUTARATE ALDOLASE, MITOCHONDRIAL"/>
    <property type="match status" value="1"/>
</dbReference>
<dbReference type="CDD" id="cd00408">
    <property type="entry name" value="DHDPS-like"/>
    <property type="match status" value="1"/>
</dbReference>
<evidence type="ECO:0000256" key="1">
    <source>
        <dbReference type="ARBA" id="ARBA00007592"/>
    </source>
</evidence>
<dbReference type="SUPFAM" id="SSF51569">
    <property type="entry name" value="Aldolase"/>
    <property type="match status" value="1"/>
</dbReference>
<dbReference type="Proteomes" id="UP000190037">
    <property type="component" value="Unassembled WGS sequence"/>
</dbReference>
<feature type="binding site" evidence="5">
    <location>
        <position position="51"/>
    </location>
    <ligand>
        <name>pyruvate</name>
        <dbReference type="ChEBI" id="CHEBI:15361"/>
    </ligand>
</feature>
<dbReference type="RefSeq" id="WP_078980567.1">
    <property type="nucleotide sequence ID" value="NZ_MWQN01000002.1"/>
</dbReference>
<keyword evidence="2 3" id="KW-0456">Lyase</keyword>
<sequence length="306" mass="32370">MDRTTVDWHGYIPAVTTPFTSQGDLDLAAWDEQLEWFAAEGLDGVVIAGTTGEWYTLTATERATLFTHAARRVRGRYTLLGGCNAYTAAAAIGHARAARAAGLDGILLTPPPYVVPNARETIAFYEEVSTAVDIPLCVYNWPRGTGVDLDTETLTAIADLPTVVAIKNSTGDFGGFVRGLVALHERVRYFGIPTDAVGAALMRGIGGDGLMGAGAVLGRDHPAFFTHLAAGDEAAALAVGARDRVLMRAWFTPDYGPRFASAPAILKHALTLRGVPAGHPRRPLLPLTAAEAEQVHATLAELGLVS</sequence>
<proteinExistence type="inferred from homology"/>
<evidence type="ECO:0000256" key="5">
    <source>
        <dbReference type="PIRSR" id="PIRSR001365-2"/>
    </source>
</evidence>
<name>A0A1T3NRL9_9ACTN</name>
<dbReference type="STRING" id="159449.B4N89_35490"/>
<reference evidence="6 7" key="1">
    <citation type="submission" date="2017-03" db="EMBL/GenBank/DDBJ databases">
        <title>Draft genome sequence of Streptomyces scabrisporus NF3, endophyte isolated from Amphipterygium adstringens.</title>
        <authorList>
            <person name="Vazquez M."/>
            <person name="Ceapa C.D."/>
            <person name="Rodriguez Luna D."/>
            <person name="Sanchez Esquivel S."/>
        </authorList>
    </citation>
    <scope>NUCLEOTIDE SEQUENCE [LARGE SCALE GENOMIC DNA]</scope>
    <source>
        <strain evidence="6 7">NF3</strain>
    </source>
</reference>
<feature type="binding site" evidence="5">
    <location>
        <position position="211"/>
    </location>
    <ligand>
        <name>pyruvate</name>
        <dbReference type="ChEBI" id="CHEBI:15361"/>
    </ligand>
</feature>
<dbReference type="SMART" id="SM01130">
    <property type="entry name" value="DHDPS"/>
    <property type="match status" value="1"/>
</dbReference>
<dbReference type="PANTHER" id="PTHR12128">
    <property type="entry name" value="DIHYDRODIPICOLINATE SYNTHASE"/>
    <property type="match status" value="1"/>
</dbReference>
<comment type="similarity">
    <text evidence="1 3">Belongs to the DapA family.</text>
</comment>
<evidence type="ECO:0000313" key="6">
    <source>
        <dbReference type="EMBL" id="OPC79350.1"/>
    </source>
</evidence>
<feature type="active site" description="Schiff-base intermediate with substrate" evidence="4">
    <location>
        <position position="167"/>
    </location>
</feature>
<feature type="active site" description="Proton donor/acceptor" evidence="4">
    <location>
        <position position="139"/>
    </location>
</feature>
<dbReference type="PIRSF" id="PIRSF001365">
    <property type="entry name" value="DHDPS"/>
    <property type="match status" value="1"/>
</dbReference>
<evidence type="ECO:0000256" key="4">
    <source>
        <dbReference type="PIRSR" id="PIRSR001365-1"/>
    </source>
</evidence>
<dbReference type="GO" id="GO:0008840">
    <property type="term" value="F:4-hydroxy-tetrahydrodipicolinate synthase activity"/>
    <property type="evidence" value="ECO:0007669"/>
    <property type="project" value="TreeGrafter"/>
</dbReference>
<dbReference type="Pfam" id="PF00701">
    <property type="entry name" value="DHDPS"/>
    <property type="match status" value="1"/>
</dbReference>
<gene>
    <name evidence="6" type="ORF">B4N89_35490</name>
</gene>
<comment type="caution">
    <text evidence="6">The sequence shown here is derived from an EMBL/GenBank/DDBJ whole genome shotgun (WGS) entry which is preliminary data.</text>
</comment>
<keyword evidence="7" id="KW-1185">Reference proteome</keyword>
<dbReference type="Gene3D" id="3.20.20.70">
    <property type="entry name" value="Aldolase class I"/>
    <property type="match status" value="1"/>
</dbReference>
<dbReference type="EMBL" id="MWQN01000002">
    <property type="protein sequence ID" value="OPC79350.1"/>
    <property type="molecule type" value="Genomic_DNA"/>
</dbReference>
<evidence type="ECO:0000256" key="3">
    <source>
        <dbReference type="PIRNR" id="PIRNR001365"/>
    </source>
</evidence>
<dbReference type="OrthoDB" id="9778880at2"/>
<evidence type="ECO:0000256" key="2">
    <source>
        <dbReference type="ARBA" id="ARBA00023239"/>
    </source>
</evidence>
<protein>
    <submittedName>
        <fullName evidence="6">Dihydrodipicolinate synthase family protein</fullName>
    </submittedName>
</protein>